<dbReference type="FunFam" id="2.40.50.140:FF:000111">
    <property type="entry name" value="mRNA-capping enzyme"/>
    <property type="match status" value="1"/>
</dbReference>
<accession>A0A9N9WW55</accession>
<dbReference type="Proteomes" id="UP001153620">
    <property type="component" value="Chromosome 3"/>
</dbReference>
<evidence type="ECO:0000256" key="6">
    <source>
        <dbReference type="ARBA" id="ARBA00023042"/>
    </source>
</evidence>
<comment type="function">
    <text evidence="10">Bifunctional mRNA-capping enzyme exhibiting RNA 5'-triphosphate monophosphatase activity in the N-terminal part and mRNA guanylyltransferase activity in the C-terminal part. Catalyzes the first two steps of cap formation: by removing the gamma-phosphate from the 5'-triphosphate end of nascent mRNA to yield a diphosphate end, and by transferring the GMP moiety of GTP to the 5'-diphosphate terminus of RNA via a covalent enzyme-GMP reaction intermediate.</text>
</comment>
<feature type="domain" description="Dual specificity phosphatase catalytic" evidence="15">
    <location>
        <begin position="66"/>
        <end position="182"/>
    </location>
</feature>
<comment type="similarity">
    <text evidence="10">In the N-terminal section; belongs to the non-receptor class of the protein-tyrosine phosphatase family.</text>
</comment>
<comment type="catalytic activity">
    <reaction evidence="9">
        <text>a 5'-end diphospho-ribonucleoside in mRNA + GTP + H(+) = a 5'-end (5'-triphosphoguanosine)-ribonucleoside in mRNA + diphosphate</text>
        <dbReference type="Rhea" id="RHEA:67012"/>
        <dbReference type="Rhea" id="RHEA-COMP:17165"/>
        <dbReference type="Rhea" id="RHEA-COMP:17166"/>
        <dbReference type="ChEBI" id="CHEBI:15378"/>
        <dbReference type="ChEBI" id="CHEBI:33019"/>
        <dbReference type="ChEBI" id="CHEBI:37565"/>
        <dbReference type="ChEBI" id="CHEBI:167616"/>
        <dbReference type="ChEBI" id="CHEBI:167617"/>
        <dbReference type="EC" id="2.7.7.50"/>
    </reaction>
    <physiologicalReaction direction="left-to-right" evidence="9">
        <dbReference type="Rhea" id="RHEA:67013"/>
    </physiologicalReaction>
</comment>
<dbReference type="GO" id="GO:0005524">
    <property type="term" value="F:ATP binding"/>
    <property type="evidence" value="ECO:0007669"/>
    <property type="project" value="InterPro"/>
</dbReference>
<dbReference type="InterPro" id="IPR051029">
    <property type="entry name" value="mRNA_Capping_Enz/RNA_Phosphat"/>
</dbReference>
<dbReference type="Gene3D" id="2.40.50.140">
    <property type="entry name" value="Nucleic acid-binding proteins"/>
    <property type="match status" value="1"/>
</dbReference>
<evidence type="ECO:0000256" key="3">
    <source>
        <dbReference type="ARBA" id="ARBA00022679"/>
    </source>
</evidence>
<feature type="domain" description="mRNA capping enzyme adenylation" evidence="16">
    <location>
        <begin position="301"/>
        <end position="489"/>
    </location>
</feature>
<feature type="binding site" evidence="13">
    <location>
        <position position="328"/>
    </location>
    <ligand>
        <name>GTP</name>
        <dbReference type="ChEBI" id="CHEBI:37565"/>
    </ligand>
</feature>
<feature type="compositionally biased region" description="Low complexity" evidence="14">
    <location>
        <begin position="215"/>
        <end position="225"/>
    </location>
</feature>
<dbReference type="SUPFAM" id="SSF50249">
    <property type="entry name" value="Nucleic acid-binding proteins"/>
    <property type="match status" value="1"/>
</dbReference>
<evidence type="ECO:0000256" key="8">
    <source>
        <dbReference type="ARBA" id="ARBA00023242"/>
    </source>
</evidence>
<reference evidence="18" key="2">
    <citation type="submission" date="2022-10" db="EMBL/GenBank/DDBJ databases">
        <authorList>
            <consortium name="ENA_rothamsted_submissions"/>
            <consortium name="culmorum"/>
            <person name="King R."/>
        </authorList>
    </citation>
    <scope>NUCLEOTIDE SEQUENCE</scope>
</reference>
<keyword evidence="4 10" id="KW-0548">Nucleotidyltransferase</keyword>
<evidence type="ECO:0000256" key="14">
    <source>
        <dbReference type="SAM" id="MobiDB-lite"/>
    </source>
</evidence>
<dbReference type="Gene3D" id="3.90.190.10">
    <property type="entry name" value="Protein tyrosine phosphatase superfamily"/>
    <property type="match status" value="1"/>
</dbReference>
<feature type="active site" description="N6-GMP-lysine intermediate" evidence="12">
    <location>
        <position position="323"/>
    </location>
</feature>
<evidence type="ECO:0000256" key="7">
    <source>
        <dbReference type="ARBA" id="ARBA00023134"/>
    </source>
</evidence>
<feature type="domain" description="mRNA capping enzyme C-terminal" evidence="17">
    <location>
        <begin position="494"/>
        <end position="588"/>
    </location>
</feature>
<dbReference type="InterPro" id="IPR013846">
    <property type="entry name" value="mRNA_cap_enzyme_C"/>
</dbReference>
<dbReference type="InterPro" id="IPR029021">
    <property type="entry name" value="Prot-tyrosine_phosphatase-like"/>
</dbReference>
<dbReference type="PIRSF" id="PIRSF036958">
    <property type="entry name" value="mRNA_capping_HCE"/>
    <property type="match status" value="1"/>
</dbReference>
<dbReference type="PANTHER" id="PTHR10367">
    <property type="entry name" value="MRNA-CAPPING ENZYME"/>
    <property type="match status" value="1"/>
</dbReference>
<dbReference type="GO" id="GO:0140818">
    <property type="term" value="F:mRNA 5'-triphosphate monophosphatase activity"/>
    <property type="evidence" value="ECO:0007669"/>
    <property type="project" value="UniProtKB-EC"/>
</dbReference>
<comment type="catalytic activity">
    <reaction evidence="10">
        <text>a 5'-end triphospho-ribonucleoside in mRNA + H2O = a 5'-end diphospho-ribonucleoside in mRNA + phosphate + H(+)</text>
        <dbReference type="Rhea" id="RHEA:67004"/>
        <dbReference type="Rhea" id="RHEA-COMP:17164"/>
        <dbReference type="Rhea" id="RHEA-COMP:17165"/>
        <dbReference type="ChEBI" id="CHEBI:15377"/>
        <dbReference type="ChEBI" id="CHEBI:15378"/>
        <dbReference type="ChEBI" id="CHEBI:43474"/>
        <dbReference type="ChEBI" id="CHEBI:167616"/>
        <dbReference type="ChEBI" id="CHEBI:167618"/>
        <dbReference type="EC" id="3.6.1.74"/>
    </reaction>
</comment>
<dbReference type="PANTHER" id="PTHR10367:SF17">
    <property type="entry name" value="MRNA-CAPPING ENZYME"/>
    <property type="match status" value="1"/>
</dbReference>
<keyword evidence="10" id="KW-0378">Hydrolase</keyword>
<evidence type="ECO:0000259" key="16">
    <source>
        <dbReference type="Pfam" id="PF01331"/>
    </source>
</evidence>
<dbReference type="EC" id="2.7.7.50" evidence="10"/>
<dbReference type="GO" id="GO:0005634">
    <property type="term" value="C:nucleus"/>
    <property type="evidence" value="ECO:0007669"/>
    <property type="project" value="UniProtKB-SubCell"/>
</dbReference>
<feature type="active site" description="Phosphocysteine intermediate" evidence="11">
    <location>
        <position position="134"/>
    </location>
</feature>
<dbReference type="FunFam" id="3.30.470.30:FF:000040">
    <property type="entry name" value="mRNA-capping enzyme"/>
    <property type="match status" value="1"/>
</dbReference>
<keyword evidence="6 10" id="KW-0506">mRNA capping</keyword>
<dbReference type="InterPro" id="IPR001339">
    <property type="entry name" value="mRNA_cap_enzyme_adenylation"/>
</dbReference>
<dbReference type="OrthoDB" id="200924at2759"/>
<evidence type="ECO:0000256" key="13">
    <source>
        <dbReference type="PIRSR" id="PIRSR036958-3"/>
    </source>
</evidence>
<dbReference type="GO" id="GO:0004484">
    <property type="term" value="F:mRNA guanylyltransferase activity"/>
    <property type="evidence" value="ECO:0007669"/>
    <property type="project" value="UniProtKB-UniRule"/>
</dbReference>
<dbReference type="InterPro" id="IPR016130">
    <property type="entry name" value="Tyr_Pase_AS"/>
</dbReference>
<dbReference type="Pfam" id="PF01331">
    <property type="entry name" value="mRNA_cap_enzyme"/>
    <property type="match status" value="1"/>
</dbReference>
<keyword evidence="3 10" id="KW-0808">Transferase</keyword>
<sequence length="601" mass="70361">MSNRKDNYPGPIPNRWLKCPIRSDSFIGEKFIAFKTPLDKKFDPQTGDAYSFYPNMLFDLVKNIYKKKLGMWIDLTNTNRFYTRSDVENKDCQYVKLQCRGFSETPSPEQVRSFIELVDDFLANHPLDIIGVHCTHGFNRTGFLIVSYLVEKHDYDVAAAIQEFANARPPGIYKQDYINELFKKYGDEDDDPLHAPQLPDWCYEEEETPDDYYPQQEYQQQQQPDTSNKRRNNNDDENDDNEGSTTAKVKKRRTENIKFEATFMPGVSGVSLMTDIQVVNPLRNMIQDMCEFSGSGFPGCQPISMDRQNLNLLHVKPYKVSWKADGTRYMMLIKDQNEIYFFDRDNSCFKVENLKFFRRDLNDHLQNTLVDGEMVIDKYNGQSTARYLVYDIVCLDSTNVGRKSFSERMKLISEHIIKPRIELMRRGVIVREHEPFSIRMKDFWDVTQAKSLLSEKFARQLSHEPDGLIFQPEQEPYVCGRCDEVLKWKPSEQNSVDFMLKIAEDGGVGMLTTKRGFLFVGGMKTPFSQMKYTKELKDLNGKIIECKFENNEWKFMRERTDKSYPNAYTTAMAVCKSIKEPVTKEMLLDFIDRRRFNVNER</sequence>
<evidence type="ECO:0000256" key="4">
    <source>
        <dbReference type="ARBA" id="ARBA00022695"/>
    </source>
</evidence>
<dbReference type="PROSITE" id="PS00383">
    <property type="entry name" value="TYR_PHOSPHATASE_1"/>
    <property type="match status" value="1"/>
</dbReference>
<dbReference type="Pfam" id="PF03919">
    <property type="entry name" value="mRNA_cap_C"/>
    <property type="match status" value="1"/>
</dbReference>
<dbReference type="InterPro" id="IPR000340">
    <property type="entry name" value="Dual-sp_phosphatase_cat-dom"/>
</dbReference>
<keyword evidence="5 10" id="KW-0547">Nucleotide-binding</keyword>
<evidence type="ECO:0000256" key="5">
    <source>
        <dbReference type="ARBA" id="ARBA00022741"/>
    </source>
</evidence>
<dbReference type="CDD" id="cd07895">
    <property type="entry name" value="Adenylation_mRNA_capping"/>
    <property type="match status" value="1"/>
</dbReference>
<keyword evidence="7 10" id="KW-0342">GTP-binding</keyword>
<keyword evidence="2 10" id="KW-0507">mRNA processing</keyword>
<feature type="binding site" evidence="13">
    <location>
        <begin position="371"/>
        <end position="373"/>
    </location>
    <ligand>
        <name>GTP</name>
        <dbReference type="ChEBI" id="CHEBI:37565"/>
    </ligand>
</feature>
<dbReference type="AlphaFoldDB" id="A0A9N9WW55"/>
<dbReference type="GO" id="GO:0004721">
    <property type="term" value="F:phosphoprotein phosphatase activity"/>
    <property type="evidence" value="ECO:0007669"/>
    <property type="project" value="UniProtKB-UniRule"/>
</dbReference>
<reference evidence="18" key="1">
    <citation type="submission" date="2022-01" db="EMBL/GenBank/DDBJ databases">
        <authorList>
            <person name="King R."/>
        </authorList>
    </citation>
    <scope>NUCLEOTIDE SEQUENCE</scope>
</reference>
<dbReference type="FunFam" id="3.90.190.10:FF:000040">
    <property type="entry name" value="mRNA-capping enzyme"/>
    <property type="match status" value="1"/>
</dbReference>
<dbReference type="SUPFAM" id="SSF56091">
    <property type="entry name" value="DNA ligase/mRNA capping enzyme, catalytic domain"/>
    <property type="match status" value="1"/>
</dbReference>
<dbReference type="Gene3D" id="3.30.470.30">
    <property type="entry name" value="DNA ligase/mRNA capping enzyme"/>
    <property type="match status" value="1"/>
</dbReference>
<dbReference type="GO" id="GO:0004651">
    <property type="term" value="F:polynucleotide 5'-phosphatase activity"/>
    <property type="evidence" value="ECO:0007669"/>
    <property type="project" value="UniProtKB-UniRule"/>
</dbReference>
<keyword evidence="8 10" id="KW-0539">Nucleus</keyword>
<comment type="subcellular location">
    <subcellularLocation>
        <location evidence="1 10">Nucleus</location>
    </subcellularLocation>
</comment>
<name>A0A9N9WW55_9DIPT</name>
<dbReference type="InterPro" id="IPR017074">
    <property type="entry name" value="mRNA_cap_enz_bifunc"/>
</dbReference>
<evidence type="ECO:0000256" key="9">
    <source>
        <dbReference type="ARBA" id="ARBA00044624"/>
    </source>
</evidence>
<dbReference type="GO" id="GO:0005525">
    <property type="term" value="F:GTP binding"/>
    <property type="evidence" value="ECO:0007669"/>
    <property type="project" value="UniProtKB-UniRule"/>
</dbReference>
<evidence type="ECO:0000313" key="19">
    <source>
        <dbReference type="Proteomes" id="UP001153620"/>
    </source>
</evidence>
<evidence type="ECO:0000256" key="2">
    <source>
        <dbReference type="ARBA" id="ARBA00022664"/>
    </source>
</evidence>
<keyword evidence="19" id="KW-1185">Reference proteome</keyword>
<dbReference type="EMBL" id="OU895879">
    <property type="protein sequence ID" value="CAG9807789.1"/>
    <property type="molecule type" value="Genomic_DNA"/>
</dbReference>
<evidence type="ECO:0000256" key="1">
    <source>
        <dbReference type="ARBA" id="ARBA00004123"/>
    </source>
</evidence>
<evidence type="ECO:0000256" key="10">
    <source>
        <dbReference type="PIRNR" id="PIRNR036958"/>
    </source>
</evidence>
<dbReference type="InterPro" id="IPR012340">
    <property type="entry name" value="NA-bd_OB-fold"/>
</dbReference>
<evidence type="ECO:0000259" key="15">
    <source>
        <dbReference type="Pfam" id="PF00782"/>
    </source>
</evidence>
<feature type="binding site" evidence="13">
    <location>
        <begin position="557"/>
        <end position="562"/>
    </location>
    <ligand>
        <name>GTP</name>
        <dbReference type="ChEBI" id="CHEBI:37565"/>
    </ligand>
</feature>
<evidence type="ECO:0000256" key="11">
    <source>
        <dbReference type="PIRSR" id="PIRSR036958-1"/>
    </source>
</evidence>
<dbReference type="Pfam" id="PF00782">
    <property type="entry name" value="DSPc"/>
    <property type="match status" value="1"/>
</dbReference>
<feature type="region of interest" description="Disordered" evidence="14">
    <location>
        <begin position="215"/>
        <end position="251"/>
    </location>
</feature>
<organism evidence="18 19">
    <name type="scientific">Chironomus riparius</name>
    <dbReference type="NCBI Taxonomy" id="315576"/>
    <lineage>
        <taxon>Eukaryota</taxon>
        <taxon>Metazoa</taxon>
        <taxon>Ecdysozoa</taxon>
        <taxon>Arthropoda</taxon>
        <taxon>Hexapoda</taxon>
        <taxon>Insecta</taxon>
        <taxon>Pterygota</taxon>
        <taxon>Neoptera</taxon>
        <taxon>Endopterygota</taxon>
        <taxon>Diptera</taxon>
        <taxon>Nematocera</taxon>
        <taxon>Chironomoidea</taxon>
        <taxon>Chironomidae</taxon>
        <taxon>Chironominae</taxon>
        <taxon>Chironomus</taxon>
    </lineage>
</organism>
<comment type="similarity">
    <text evidence="10">In the C-terminal section; belongs to the eukaryotic GTase family.</text>
</comment>
<protein>
    <recommendedName>
        <fullName evidence="10">mRNA-capping enzyme</fullName>
    </recommendedName>
    <domain>
        <recommendedName>
            <fullName evidence="10">mRNA 5'-triphosphate monophosphatase</fullName>
            <ecNumber evidence="10">3.6.1.74</ecNumber>
        </recommendedName>
        <alternativeName>
            <fullName evidence="10">mRNA 5'-phosphatase</fullName>
        </alternativeName>
    </domain>
    <domain>
        <recommendedName>
            <fullName evidence="10">mRNA guanylyltransferase</fullName>
            <ecNumber evidence="10">2.7.7.50</ecNumber>
        </recommendedName>
        <alternativeName>
            <fullName evidence="10">GTP--RNA guanylyltransferase</fullName>
            <shortName evidence="10">GTase</shortName>
        </alternativeName>
    </domain>
</protein>
<evidence type="ECO:0000313" key="18">
    <source>
        <dbReference type="EMBL" id="CAG9807789.1"/>
    </source>
</evidence>
<dbReference type="SUPFAM" id="SSF52799">
    <property type="entry name" value="(Phosphotyrosine protein) phosphatases II"/>
    <property type="match status" value="1"/>
</dbReference>
<feature type="binding site" evidence="13">
    <location>
        <begin position="487"/>
        <end position="489"/>
    </location>
    <ligand>
        <name>GTP</name>
        <dbReference type="ChEBI" id="CHEBI:37565"/>
    </ligand>
</feature>
<feature type="binding site" evidence="13">
    <location>
        <position position="344"/>
    </location>
    <ligand>
        <name>GTP</name>
        <dbReference type="ChEBI" id="CHEBI:37565"/>
    </ligand>
</feature>
<proteinExistence type="inferred from homology"/>
<dbReference type="GO" id="GO:0006370">
    <property type="term" value="P:7-methylguanosine mRNA capping"/>
    <property type="evidence" value="ECO:0007669"/>
    <property type="project" value="UniProtKB-UniRule"/>
</dbReference>
<evidence type="ECO:0000259" key="17">
    <source>
        <dbReference type="Pfam" id="PF03919"/>
    </source>
</evidence>
<evidence type="ECO:0000256" key="12">
    <source>
        <dbReference type="PIRSR" id="PIRSR036958-2"/>
    </source>
</evidence>
<gene>
    <name evidence="18" type="ORF">CHIRRI_LOCUS10635</name>
</gene>
<dbReference type="EC" id="3.6.1.74" evidence="10"/>